<keyword evidence="2" id="KW-1003">Cell membrane</keyword>
<evidence type="ECO:0000256" key="7">
    <source>
        <dbReference type="ARBA" id="ARBA00023170"/>
    </source>
</evidence>
<sequence>MGNSTSEDLWVPEMPSCPGPAVCIIEAAVVIAVVFLILVGNVSNLIVLLSTRSLRNSHGYLLLSLSVADLMTGLMASLAVYPSATLQSSPDSWPYGDTVCLVAAYIKQIGITNSSITLMLLSVERYIAVVHPLRYTRVVTKKVTLVCISVVWLFSAGFFSIIFAGFPEHLYFSTLYVCLPQLFSTNALAFFLLGSVTAPMLVIIITSCAVGRKLRAGFQGSRDADTREYGTGIKVKTFRMVQVMTATFILCYVPFFTLLFVSLFAFISMPQVVAFGVYWLLLANSFFNTLIYFKMNTTFRARIHELLGYLAAKVSPRLTSEKHDSHSTRESSYTKSYANSFTATDGNSLATSTMSMSIHCHDSNI</sequence>
<feature type="transmembrane region" description="Helical" evidence="9">
    <location>
        <begin position="243"/>
        <end position="267"/>
    </location>
</feature>
<dbReference type="InterPro" id="IPR017452">
    <property type="entry name" value="GPCR_Rhodpsn_7TM"/>
</dbReference>
<dbReference type="PRINTS" id="PR00237">
    <property type="entry name" value="GPCRRHODOPSN"/>
</dbReference>
<keyword evidence="4 9" id="KW-1133">Transmembrane helix</keyword>
<dbReference type="PANTHER" id="PTHR24249">
    <property type="entry name" value="HISTAMINE RECEPTOR-RELATED G-PROTEIN COUPLED RECEPTOR"/>
    <property type="match status" value="1"/>
</dbReference>
<evidence type="ECO:0000256" key="2">
    <source>
        <dbReference type="ARBA" id="ARBA00022475"/>
    </source>
</evidence>
<organism evidence="11 12">
    <name type="scientific">Acanthaster planci</name>
    <name type="common">Crown-of-thorns starfish</name>
    <dbReference type="NCBI Taxonomy" id="133434"/>
    <lineage>
        <taxon>Eukaryota</taxon>
        <taxon>Metazoa</taxon>
        <taxon>Echinodermata</taxon>
        <taxon>Eleutherozoa</taxon>
        <taxon>Asterozoa</taxon>
        <taxon>Asteroidea</taxon>
        <taxon>Valvatacea</taxon>
        <taxon>Valvatida</taxon>
        <taxon>Acanthasteridae</taxon>
        <taxon>Acanthaster</taxon>
    </lineage>
</organism>
<dbReference type="PROSITE" id="PS50262">
    <property type="entry name" value="G_PROTEIN_RECEP_F1_2"/>
    <property type="match status" value="1"/>
</dbReference>
<dbReference type="SUPFAM" id="SSF81321">
    <property type="entry name" value="Family A G protein-coupled receptor-like"/>
    <property type="match status" value="1"/>
</dbReference>
<evidence type="ECO:0000313" key="12">
    <source>
        <dbReference type="RefSeq" id="XP_022104382.1"/>
    </source>
</evidence>
<protein>
    <submittedName>
        <fullName evidence="12">Tachykinin-like peptides receptor 86C</fullName>
    </submittedName>
</protein>
<dbReference type="GO" id="GO:0004930">
    <property type="term" value="F:G protein-coupled receptor activity"/>
    <property type="evidence" value="ECO:0007669"/>
    <property type="project" value="UniProtKB-KW"/>
</dbReference>
<dbReference type="PANTHER" id="PTHR24249:SF424">
    <property type="entry name" value="G-PROTEIN COUPLED RECEPTORS FAMILY 1 PROFILE DOMAIN-CONTAINING PROTEIN"/>
    <property type="match status" value="1"/>
</dbReference>
<dbReference type="CDD" id="cd00637">
    <property type="entry name" value="7tm_classA_rhodopsin-like"/>
    <property type="match status" value="1"/>
</dbReference>
<dbReference type="GeneID" id="110986650"/>
<feature type="transmembrane region" description="Helical" evidence="9">
    <location>
        <begin position="143"/>
        <end position="167"/>
    </location>
</feature>
<dbReference type="InterPro" id="IPR000276">
    <property type="entry name" value="GPCR_Rhodpsn"/>
</dbReference>
<evidence type="ECO:0000313" key="11">
    <source>
        <dbReference type="Proteomes" id="UP000694845"/>
    </source>
</evidence>
<feature type="transmembrane region" description="Helical" evidence="9">
    <location>
        <begin position="101"/>
        <end position="123"/>
    </location>
</feature>
<feature type="transmembrane region" description="Helical" evidence="9">
    <location>
        <begin position="273"/>
        <end position="293"/>
    </location>
</feature>
<feature type="transmembrane region" description="Helical" evidence="9">
    <location>
        <begin position="187"/>
        <end position="210"/>
    </location>
</feature>
<proteinExistence type="predicted"/>
<keyword evidence="11" id="KW-1185">Reference proteome</keyword>
<name>A0A8B7ZHA3_ACAPL</name>
<dbReference type="OrthoDB" id="6376512at2759"/>
<dbReference type="Proteomes" id="UP000694845">
    <property type="component" value="Unplaced"/>
</dbReference>
<keyword evidence="8" id="KW-0807">Transducer</keyword>
<evidence type="ECO:0000256" key="8">
    <source>
        <dbReference type="ARBA" id="ARBA00023224"/>
    </source>
</evidence>
<evidence type="ECO:0000256" key="5">
    <source>
        <dbReference type="ARBA" id="ARBA00023040"/>
    </source>
</evidence>
<dbReference type="AlphaFoldDB" id="A0A8B7ZHA3"/>
<dbReference type="SMART" id="SM01381">
    <property type="entry name" value="7TM_GPCR_Srsx"/>
    <property type="match status" value="1"/>
</dbReference>
<keyword evidence="3 9" id="KW-0812">Transmembrane</keyword>
<evidence type="ECO:0000259" key="10">
    <source>
        <dbReference type="PROSITE" id="PS50262"/>
    </source>
</evidence>
<dbReference type="KEGG" id="aplc:110986650"/>
<comment type="subcellular location">
    <subcellularLocation>
        <location evidence="1">Cell membrane</location>
        <topology evidence="1">Multi-pass membrane protein</topology>
    </subcellularLocation>
</comment>
<dbReference type="RefSeq" id="XP_022104382.1">
    <property type="nucleotide sequence ID" value="XM_022248690.1"/>
</dbReference>
<evidence type="ECO:0000256" key="1">
    <source>
        <dbReference type="ARBA" id="ARBA00004651"/>
    </source>
</evidence>
<evidence type="ECO:0000256" key="9">
    <source>
        <dbReference type="SAM" id="Phobius"/>
    </source>
</evidence>
<keyword evidence="5" id="KW-0297">G-protein coupled receptor</keyword>
<feature type="transmembrane region" description="Helical" evidence="9">
    <location>
        <begin position="60"/>
        <end position="81"/>
    </location>
</feature>
<feature type="domain" description="G-protein coupled receptors family 1 profile" evidence="10">
    <location>
        <begin position="40"/>
        <end position="292"/>
    </location>
</feature>
<evidence type="ECO:0000256" key="6">
    <source>
        <dbReference type="ARBA" id="ARBA00023136"/>
    </source>
</evidence>
<reference evidence="12" key="1">
    <citation type="submission" date="2025-08" db="UniProtKB">
        <authorList>
            <consortium name="RefSeq"/>
        </authorList>
    </citation>
    <scope>IDENTIFICATION</scope>
</reference>
<keyword evidence="6 9" id="KW-0472">Membrane</keyword>
<dbReference type="Pfam" id="PF00001">
    <property type="entry name" value="7tm_1"/>
    <property type="match status" value="1"/>
</dbReference>
<gene>
    <name evidence="12" type="primary">LOC110986650</name>
</gene>
<feature type="transmembrane region" description="Helical" evidence="9">
    <location>
        <begin position="24"/>
        <end position="48"/>
    </location>
</feature>
<dbReference type="InterPro" id="IPR050569">
    <property type="entry name" value="TAAR"/>
</dbReference>
<evidence type="ECO:0000256" key="4">
    <source>
        <dbReference type="ARBA" id="ARBA00022989"/>
    </source>
</evidence>
<dbReference type="GO" id="GO:0005886">
    <property type="term" value="C:plasma membrane"/>
    <property type="evidence" value="ECO:0007669"/>
    <property type="project" value="UniProtKB-SubCell"/>
</dbReference>
<accession>A0A8B7ZHA3</accession>
<dbReference type="OMA" id="TLIYFKM"/>
<evidence type="ECO:0000256" key="3">
    <source>
        <dbReference type="ARBA" id="ARBA00022692"/>
    </source>
</evidence>
<dbReference type="Gene3D" id="1.20.1070.10">
    <property type="entry name" value="Rhodopsin 7-helix transmembrane proteins"/>
    <property type="match status" value="1"/>
</dbReference>
<keyword evidence="7" id="KW-0675">Receptor</keyword>